<reference evidence="2 3" key="1">
    <citation type="submission" date="2008-07" db="EMBL/GenBank/DDBJ databases">
        <title>Complete sequence of Geobacter bemidjiensis BEM.</title>
        <authorList>
            <consortium name="US DOE Joint Genome Institute"/>
            <person name="Lucas S."/>
            <person name="Copeland A."/>
            <person name="Lapidus A."/>
            <person name="Glavina del Rio T."/>
            <person name="Dalin E."/>
            <person name="Tice H."/>
            <person name="Bruce D."/>
            <person name="Goodwin L."/>
            <person name="Pitluck S."/>
            <person name="Kiss H."/>
            <person name="Brettin T."/>
            <person name="Detter J.C."/>
            <person name="Han C."/>
            <person name="Kuske C.R."/>
            <person name="Schmutz J."/>
            <person name="Larimer F."/>
            <person name="Land M."/>
            <person name="Hauser L."/>
            <person name="Kyrpides N."/>
            <person name="Lykidis A."/>
            <person name="Lovley D."/>
            <person name="Richardson P."/>
        </authorList>
    </citation>
    <scope>NUCLEOTIDE SEQUENCE [LARGE SCALE GENOMIC DNA]</scope>
    <source>
        <strain evidence="3">ATCC BAA-1014 / DSM 16622 / JCM 12645 / Bem</strain>
    </source>
</reference>
<organism evidence="2 3">
    <name type="scientific">Citrifermentans bemidjiense (strain ATCC BAA-1014 / DSM 16622 / JCM 12645 / Bem)</name>
    <name type="common">Geobacter bemidjiensis</name>
    <dbReference type="NCBI Taxonomy" id="404380"/>
    <lineage>
        <taxon>Bacteria</taxon>
        <taxon>Pseudomonadati</taxon>
        <taxon>Thermodesulfobacteriota</taxon>
        <taxon>Desulfuromonadia</taxon>
        <taxon>Geobacterales</taxon>
        <taxon>Geobacteraceae</taxon>
        <taxon>Citrifermentans</taxon>
    </lineage>
</organism>
<dbReference type="RefSeq" id="WP_012528990.1">
    <property type="nucleotide sequence ID" value="NC_011146.1"/>
</dbReference>
<evidence type="ECO:0000256" key="1">
    <source>
        <dbReference type="SAM" id="SignalP"/>
    </source>
</evidence>
<feature type="chain" id="PRO_5002829701" evidence="1">
    <location>
        <begin position="23"/>
        <end position="91"/>
    </location>
</feature>
<gene>
    <name evidence="2" type="ordered locus">Gbem_0555</name>
</gene>
<evidence type="ECO:0000313" key="3">
    <source>
        <dbReference type="Proteomes" id="UP000008825"/>
    </source>
</evidence>
<dbReference type="KEGG" id="gbm:Gbem_0555"/>
<dbReference type="HOGENOM" id="CLU_174771_2_0_7"/>
<keyword evidence="3" id="KW-1185">Reference proteome</keyword>
<name>B5ECF6_CITBB</name>
<protein>
    <submittedName>
        <fullName evidence="2">Uncharacterized protein</fullName>
    </submittedName>
</protein>
<keyword evidence="1" id="KW-0732">Signal</keyword>
<dbReference type="STRING" id="404380.Gbem_0555"/>
<dbReference type="OrthoDB" id="5398628at2"/>
<sequence length="91" mass="10505">MRKTIATLTAVLFIGSATTVFAQASETQKNECLLASKNCTNQVDDIYKRMQRLDREIKKGKRVYSPEELKQLQQKLTETQELLRDMERPGK</sequence>
<evidence type="ECO:0000313" key="2">
    <source>
        <dbReference type="EMBL" id="ACH37584.1"/>
    </source>
</evidence>
<dbReference type="EMBL" id="CP001124">
    <property type="protein sequence ID" value="ACH37584.1"/>
    <property type="molecule type" value="Genomic_DNA"/>
</dbReference>
<feature type="signal peptide" evidence="1">
    <location>
        <begin position="1"/>
        <end position="22"/>
    </location>
</feature>
<accession>B5ECF6</accession>
<dbReference type="AlphaFoldDB" id="B5ECF6"/>
<proteinExistence type="predicted"/>
<reference evidence="2 3" key="2">
    <citation type="journal article" date="2010" name="BMC Genomics">
        <title>The genome of Geobacter bemidjiensis, exemplar for the subsurface clade of Geobacter species that predominate in Fe(III)-reducing subsurface environments.</title>
        <authorList>
            <person name="Aklujkar M."/>
            <person name="Young N.D."/>
            <person name="Holmes D."/>
            <person name="Chavan M."/>
            <person name="Risso C."/>
            <person name="Kiss H.E."/>
            <person name="Han C.S."/>
            <person name="Land M.L."/>
            <person name="Lovley D.R."/>
        </authorList>
    </citation>
    <scope>NUCLEOTIDE SEQUENCE [LARGE SCALE GENOMIC DNA]</scope>
    <source>
        <strain evidence="3">ATCC BAA-1014 / DSM 16622 / JCM 12645 / Bem</strain>
    </source>
</reference>
<dbReference type="Proteomes" id="UP000008825">
    <property type="component" value="Chromosome"/>
</dbReference>
<dbReference type="eggNOG" id="ENOG502ZD79">
    <property type="taxonomic scope" value="Bacteria"/>
</dbReference>